<feature type="domain" description="PucR C-terminal helix-turn-helix" evidence="1">
    <location>
        <begin position="32"/>
        <end position="88"/>
    </location>
</feature>
<dbReference type="Gene3D" id="1.10.10.2840">
    <property type="entry name" value="PucR C-terminal helix-turn-helix domain"/>
    <property type="match status" value="1"/>
</dbReference>
<keyword evidence="3" id="KW-1185">Reference proteome</keyword>
<sequence>MALLTVDSSDALSFMHDELGGLGGSGETPSVLRETLRAYLGCNCRPQDTARTLFVAKNTVIYRVKRAEELLGHDIRARQLELGVALRLAAVIGPDAGSASPAR</sequence>
<evidence type="ECO:0000313" key="2">
    <source>
        <dbReference type="EMBL" id="KUN88161.1"/>
    </source>
</evidence>
<dbReference type="Pfam" id="PF13556">
    <property type="entry name" value="HTH_30"/>
    <property type="match status" value="1"/>
</dbReference>
<protein>
    <recommendedName>
        <fullName evidence="1">PucR C-terminal helix-turn-helix domain-containing protein</fullName>
    </recommendedName>
</protein>
<evidence type="ECO:0000259" key="1">
    <source>
        <dbReference type="Pfam" id="PF13556"/>
    </source>
</evidence>
<evidence type="ECO:0000313" key="3">
    <source>
        <dbReference type="Proteomes" id="UP000052982"/>
    </source>
</evidence>
<dbReference type="EMBL" id="LMWW01000006">
    <property type="protein sequence ID" value="KUN88161.1"/>
    <property type="molecule type" value="Genomic_DNA"/>
</dbReference>
<dbReference type="PANTHER" id="PTHR33744:SF1">
    <property type="entry name" value="DNA-BINDING TRANSCRIPTIONAL ACTIVATOR ADER"/>
    <property type="match status" value="1"/>
</dbReference>
<dbReference type="PANTHER" id="PTHR33744">
    <property type="entry name" value="CARBOHYDRATE DIACID REGULATOR"/>
    <property type="match status" value="1"/>
</dbReference>
<comment type="caution">
    <text evidence="2">The sequence shown here is derived from an EMBL/GenBank/DDBJ whole genome shotgun (WGS) entry which is preliminary data.</text>
</comment>
<reference evidence="2 3" key="1">
    <citation type="submission" date="2015-10" db="EMBL/GenBank/DDBJ databases">
        <title>Draft genome sequence of Streptomyces griseoruber DSM 40281, type strain for the species Streptomyces griseoruber.</title>
        <authorList>
            <person name="Ruckert C."/>
            <person name="Winkler A."/>
            <person name="Kalinowski J."/>
            <person name="Kampfer P."/>
            <person name="Glaeser S."/>
        </authorList>
    </citation>
    <scope>NUCLEOTIDE SEQUENCE [LARGE SCALE GENOMIC DNA]</scope>
    <source>
        <strain evidence="2 3">DSM 40281</strain>
    </source>
</reference>
<dbReference type="InterPro" id="IPR025736">
    <property type="entry name" value="PucR_C-HTH_dom"/>
</dbReference>
<dbReference type="InterPro" id="IPR042070">
    <property type="entry name" value="PucR_C-HTH_sf"/>
</dbReference>
<gene>
    <name evidence="2" type="ORF">AQJ64_04300</name>
</gene>
<dbReference type="STRING" id="1943.AQJ64_04300"/>
<proteinExistence type="predicted"/>
<dbReference type="AlphaFoldDB" id="A0A101T9I9"/>
<name>A0A101T9I9_9ACTN</name>
<dbReference type="Proteomes" id="UP000052982">
    <property type="component" value="Unassembled WGS sequence"/>
</dbReference>
<accession>A0A101T9I9</accession>
<organism evidence="2 3">
    <name type="scientific">Streptomyces griseoruber</name>
    <dbReference type="NCBI Taxonomy" id="1943"/>
    <lineage>
        <taxon>Bacteria</taxon>
        <taxon>Bacillati</taxon>
        <taxon>Actinomycetota</taxon>
        <taxon>Actinomycetes</taxon>
        <taxon>Kitasatosporales</taxon>
        <taxon>Streptomycetaceae</taxon>
        <taxon>Streptomyces</taxon>
    </lineage>
</organism>
<dbReference type="InterPro" id="IPR051448">
    <property type="entry name" value="CdaR-like_regulators"/>
</dbReference>